<evidence type="ECO:0000256" key="1">
    <source>
        <dbReference type="SAM" id="MobiDB-lite"/>
    </source>
</evidence>
<feature type="compositionally biased region" description="Polar residues" evidence="1">
    <location>
        <begin position="192"/>
        <end position="206"/>
    </location>
</feature>
<feature type="compositionally biased region" description="Basic residues" evidence="1">
    <location>
        <begin position="49"/>
        <end position="58"/>
    </location>
</feature>
<dbReference type="Pfam" id="PF00078">
    <property type="entry name" value="RVT_1"/>
    <property type="match status" value="1"/>
</dbReference>
<reference evidence="4" key="1">
    <citation type="submission" date="2025-08" db="UniProtKB">
        <authorList>
            <consortium name="RefSeq"/>
        </authorList>
    </citation>
    <scope>IDENTIFICATION</scope>
    <source>
        <tissue evidence="4">Leaves</tissue>
    </source>
</reference>
<dbReference type="Gene3D" id="3.30.70.270">
    <property type="match status" value="1"/>
</dbReference>
<dbReference type="Gene3D" id="3.10.10.10">
    <property type="entry name" value="HIV Type 1 Reverse Transcriptase, subunit A, domain 1"/>
    <property type="match status" value="1"/>
</dbReference>
<evidence type="ECO:0000313" key="4">
    <source>
        <dbReference type="RefSeq" id="XP_071909563.1"/>
    </source>
</evidence>
<dbReference type="CDD" id="cd01647">
    <property type="entry name" value="RT_LTR"/>
    <property type="match status" value="1"/>
</dbReference>
<gene>
    <name evidence="4" type="primary">LOC140008632</name>
</gene>
<dbReference type="RefSeq" id="XP_071909563.1">
    <property type="nucleotide sequence ID" value="XM_072053462.1"/>
</dbReference>
<proteinExistence type="predicted"/>
<dbReference type="InterPro" id="IPR036875">
    <property type="entry name" value="Znf_CCHC_sf"/>
</dbReference>
<feature type="compositionally biased region" description="Polar residues" evidence="1">
    <location>
        <begin position="17"/>
        <end position="30"/>
    </location>
</feature>
<dbReference type="PANTHER" id="PTHR35046">
    <property type="entry name" value="ZINC KNUCKLE (CCHC-TYPE) FAMILY PROTEIN"/>
    <property type="match status" value="1"/>
</dbReference>
<accession>A0ABM4UQK1</accession>
<name>A0ABM4UQK1_COFAR</name>
<evidence type="ECO:0000313" key="3">
    <source>
        <dbReference type="Proteomes" id="UP001652660"/>
    </source>
</evidence>
<dbReference type="PANTHER" id="PTHR35046:SF9">
    <property type="entry name" value="RNA-DIRECTED DNA POLYMERASE"/>
    <property type="match status" value="1"/>
</dbReference>
<dbReference type="Proteomes" id="UP001652660">
    <property type="component" value="Chromosome 6c"/>
</dbReference>
<feature type="region of interest" description="Disordered" evidence="1">
    <location>
        <begin position="187"/>
        <end position="233"/>
    </location>
</feature>
<feature type="region of interest" description="Disordered" evidence="1">
    <location>
        <begin position="16"/>
        <end position="59"/>
    </location>
</feature>
<dbReference type="GeneID" id="140008632"/>
<feature type="domain" description="Reverse transcriptase" evidence="2">
    <location>
        <begin position="401"/>
        <end position="471"/>
    </location>
</feature>
<dbReference type="SUPFAM" id="SSF57756">
    <property type="entry name" value="Retrovirus zinc finger-like domains"/>
    <property type="match status" value="1"/>
</dbReference>
<protein>
    <recommendedName>
        <fullName evidence="2">Reverse transcriptase domain-containing protein</fullName>
    </recommendedName>
</protein>
<dbReference type="InterPro" id="IPR043128">
    <property type="entry name" value="Rev_trsase/Diguanyl_cyclase"/>
</dbReference>
<dbReference type="InterPro" id="IPR043502">
    <property type="entry name" value="DNA/RNA_pol_sf"/>
</dbReference>
<dbReference type="SUPFAM" id="SSF56672">
    <property type="entry name" value="DNA/RNA polymerases"/>
    <property type="match status" value="1"/>
</dbReference>
<keyword evidence="3" id="KW-1185">Reference proteome</keyword>
<organism evidence="3 4">
    <name type="scientific">Coffea arabica</name>
    <name type="common">Arabian coffee</name>
    <dbReference type="NCBI Taxonomy" id="13443"/>
    <lineage>
        <taxon>Eukaryota</taxon>
        <taxon>Viridiplantae</taxon>
        <taxon>Streptophyta</taxon>
        <taxon>Embryophyta</taxon>
        <taxon>Tracheophyta</taxon>
        <taxon>Spermatophyta</taxon>
        <taxon>Magnoliopsida</taxon>
        <taxon>eudicotyledons</taxon>
        <taxon>Gunneridae</taxon>
        <taxon>Pentapetalae</taxon>
        <taxon>asterids</taxon>
        <taxon>lamiids</taxon>
        <taxon>Gentianales</taxon>
        <taxon>Rubiaceae</taxon>
        <taxon>Ixoroideae</taxon>
        <taxon>Gardenieae complex</taxon>
        <taxon>Bertiereae - Coffeeae clade</taxon>
        <taxon>Coffeeae</taxon>
        <taxon>Coffea</taxon>
    </lineage>
</organism>
<sequence>MDQKLELVHERLDKVEATQNGTRRSMNWRRTVQHESEGSNYSDDELGPHTRRANKSYKPRGEAIKGIKMQVPPFEGKSDPNAYLEWEKKVELMFNCNDYTEEQQLKLAVMAFSEYAIIWQGNQSVEDYYKEMEVIMLQADIVEDRKTTMVRFLSGLRVEIADEVEMYHYVEIKDMLEKALKVERRLKRKGQNRTFSTPSPSYSRTSNPRREFKPSGSFTTPTKPKPTPFKEEGKVMSKLNNEPSRARSRDTKCWRCQGLGYIASQCPNQKTMIILPSGEIIFDDKKEYKEMPPLEDEGDMEAVIQLPLEESMSLGLLARRALAAHIKEEEIQQKNIFYTRCHVNGKVCSLEYEDVFPDDVPSGLPPVRGIEHQINLIPGASLPNQPAYRSNPEEKFKVILVPKKDETWRMCTDCRATNTITVKYRHLIPHLDDMLDELHGAIIFTKIDLKSGYHQIRIKEGDEWKTAFKTKYGLYE</sequence>
<dbReference type="InterPro" id="IPR000477">
    <property type="entry name" value="RT_dom"/>
</dbReference>
<evidence type="ECO:0000259" key="2">
    <source>
        <dbReference type="Pfam" id="PF00078"/>
    </source>
</evidence>